<evidence type="ECO:0000259" key="1">
    <source>
        <dbReference type="Pfam" id="PF14594"/>
    </source>
</evidence>
<reference evidence="2 3" key="1">
    <citation type="journal article" date="2023" name="Microbiol. Resour. Announc.">
        <title>Complete Genome Sequence of Mycobacterium wuenschmanii, a novel Nontuberculous Mycobacterium Isolated from a captive population of Amazon Milk Frogs.</title>
        <authorList>
            <person name="Hicks J."/>
            <person name="Zeineldin M."/>
            <person name="Ward H."/>
            <person name="Wuenschmann A."/>
            <person name="Camp P."/>
            <person name="Farrell D."/>
            <person name="Lehman K."/>
            <person name="Thacker T."/>
            <person name="Cuthbert E."/>
        </authorList>
    </citation>
    <scope>NUCLEOTIDE SEQUENCE [LARGE SCALE GENOMIC DNA]</scope>
    <source>
        <strain evidence="2 3">Wuenschmanii</strain>
    </source>
</reference>
<organism evidence="2 3">
    <name type="scientific">Candidatus Mycobacterium wuenschmannii</name>
    <dbReference type="NCBI Taxonomy" id="3027808"/>
    <lineage>
        <taxon>Bacteria</taxon>
        <taxon>Bacillati</taxon>
        <taxon>Actinomycetota</taxon>
        <taxon>Actinomycetes</taxon>
        <taxon>Mycobacteriales</taxon>
        <taxon>Mycobacteriaceae</taxon>
        <taxon>Mycobacterium</taxon>
    </lineage>
</organism>
<sequence length="649" mass="72136">MTTTLAEPGLSTLDESQALFDRIVASEPDQGPASGAILPYYGKPPTKLDGPYDTTRLTEHERLWQDVLKRDEKLEKIRLAPPLIQLYDGDYRLRGEVAGWRAVNYEWIENDTGTCSLKLSLSHYLARWVMNFSGREKRNVHITIDKQGTRWSGYMVSYTIKKDKSNDAYLEVVFKHDFEQAKHILCWANPFLRPELQFPKLWVVFGPAKWCLLLTLFVNILRLETSLWTLPDNPLDINEWMPASFNPGTWRNIVKPFPFFADNSNLVIVFSRFKSWFDVAKKVLEDAQLTVVCRRYLPSQGDHHPFSDLQGELDNDFIETIAQAIPLREGCLVWDIVDNSEWGTGTSFGGSLMTGLIRAAVNVGSDGTTEGIDVFTGDPTFPEQYYRPEYLGTSPGYPHVIFEDGAGTGIESSEFTYNEAGDTSFLTGGQSMPGVNDGISAGVNMAGDFLTSLVNSALAPTGGLGTAIDLPPLGGVMDAIAKILYENVFLAFMEVGTDRAAQDGINLPLAGLESTKTSLGDFHLFEGWADGAERAFTLSAVMAIRAKIWATRARITHTIKVSDAGPYLIGEQGYGHFWLGNRVGTTVAEFPVPFTVFVERVTKLGYGWDQDGSKGWDITIGYREPQDPAFKALEWIREINQGLGQIGIL</sequence>
<feature type="domain" description="Gp28/Gp37-like" evidence="1">
    <location>
        <begin position="84"/>
        <end position="622"/>
    </location>
</feature>
<name>A0ABY8VWM4_9MYCO</name>
<dbReference type="InterPro" id="IPR029432">
    <property type="entry name" value="Gp28/Gp37-like_dom"/>
</dbReference>
<keyword evidence="3" id="KW-1185">Reference proteome</keyword>
<proteinExistence type="predicted"/>
<evidence type="ECO:0000313" key="3">
    <source>
        <dbReference type="Proteomes" id="UP001236585"/>
    </source>
</evidence>
<dbReference type="EMBL" id="CP126981">
    <property type="protein sequence ID" value="WIM87706.1"/>
    <property type="molecule type" value="Genomic_DNA"/>
</dbReference>
<dbReference type="RefSeq" id="WP_285187568.1">
    <property type="nucleotide sequence ID" value="NZ_CP126981.1"/>
</dbReference>
<dbReference type="Pfam" id="PF14594">
    <property type="entry name" value="Sipho_Gp37"/>
    <property type="match status" value="1"/>
</dbReference>
<dbReference type="Proteomes" id="UP001236585">
    <property type="component" value="Chromosome"/>
</dbReference>
<evidence type="ECO:0000313" key="2">
    <source>
        <dbReference type="EMBL" id="WIM87706.1"/>
    </source>
</evidence>
<protein>
    <submittedName>
        <fullName evidence="2">Phage tail protein</fullName>
    </submittedName>
</protein>
<accession>A0ABY8VWM4</accession>
<gene>
    <name evidence="2" type="ORF">PT015_23225</name>
</gene>